<dbReference type="EMBL" id="OP171943">
    <property type="protein sequence ID" value="UVD42309.1"/>
    <property type="molecule type" value="Genomic_DNA"/>
</dbReference>
<dbReference type="EMBL" id="OP171943">
    <property type="protein sequence ID" value="UVD42150.1"/>
    <property type="molecule type" value="Genomic_DNA"/>
</dbReference>
<organism evidence="1 2">
    <name type="scientific">Klebsiella phage GZ8</name>
    <dbReference type="NCBI Taxonomy" id="2972533"/>
    <lineage>
        <taxon>Viruses</taxon>
        <taxon>Duplodnaviria</taxon>
        <taxon>Heunggongvirae</taxon>
        <taxon>Uroviricota</taxon>
        <taxon>Caudoviricetes</taxon>
        <taxon>Demerecviridae</taxon>
        <taxon>Sugarlandvirus</taxon>
        <taxon>Sugarlandvirus GZ8</taxon>
    </lineage>
</organism>
<keyword evidence="2" id="KW-1185">Reference proteome</keyword>
<name>A0A976XPC0_9CAUD</name>
<accession>A0A976XPC0</accession>
<sequence length="52" mass="6302">MIKINRNVAAAMTVEEVEEFIKQYLEVYDTEVYFQHKDGNIFMEKKRNHTLH</sequence>
<evidence type="ECO:0000313" key="2">
    <source>
        <dbReference type="Proteomes" id="UP001058456"/>
    </source>
</evidence>
<evidence type="ECO:0000313" key="1">
    <source>
        <dbReference type="EMBL" id="UVD42150.1"/>
    </source>
</evidence>
<dbReference type="Proteomes" id="UP001058456">
    <property type="component" value="Segment"/>
</dbReference>
<protein>
    <submittedName>
        <fullName evidence="1">Uncharacterized protein</fullName>
    </submittedName>
</protein>
<proteinExistence type="predicted"/>
<reference evidence="1 2" key="1">
    <citation type="submission" date="2022-08" db="EMBL/GenBank/DDBJ databases">
        <title>Potential of phage cocktail in the treatment of multidrug-resistant Klebsiella pneumoniae pulmonary infection in mice.</title>
        <authorList>
            <person name="Gou Z."/>
            <person name="Lu S."/>
            <person name="Sun F."/>
            <person name="Xia P."/>
        </authorList>
    </citation>
    <scope>NUCLEOTIDE SEQUENCE [LARGE SCALE GENOMIC DNA]</scope>
</reference>